<evidence type="ECO:0000313" key="2">
    <source>
        <dbReference type="EMBL" id="KAI3435538.1"/>
    </source>
</evidence>
<gene>
    <name evidence="2" type="ORF">D9Q98_001603</name>
</gene>
<comment type="caution">
    <text evidence="2">The sequence shown here is derived from an EMBL/GenBank/DDBJ whole genome shotgun (WGS) entry which is preliminary data.</text>
</comment>
<reference evidence="2" key="2">
    <citation type="submission" date="2020-11" db="EMBL/GenBank/DDBJ databases">
        <authorList>
            <person name="Cecchin M."/>
            <person name="Marcolungo L."/>
            <person name="Rossato M."/>
            <person name="Girolomoni L."/>
            <person name="Cosentino E."/>
            <person name="Cuine S."/>
            <person name="Li-Beisson Y."/>
            <person name="Delledonne M."/>
            <person name="Ballottari M."/>
        </authorList>
    </citation>
    <scope>NUCLEOTIDE SEQUENCE</scope>
    <source>
        <strain evidence="2">211/11P</strain>
        <tissue evidence="2">Whole cell</tissue>
    </source>
</reference>
<evidence type="ECO:0000259" key="1">
    <source>
        <dbReference type="Pfam" id="PF00582"/>
    </source>
</evidence>
<dbReference type="Pfam" id="PF00582">
    <property type="entry name" value="Usp"/>
    <property type="match status" value="1"/>
</dbReference>
<proteinExistence type="predicted"/>
<dbReference type="CDD" id="cd23659">
    <property type="entry name" value="USP_At3g01520-like"/>
    <property type="match status" value="1"/>
</dbReference>
<dbReference type="PANTHER" id="PTHR31964:SF113">
    <property type="entry name" value="USPA DOMAIN-CONTAINING PROTEIN"/>
    <property type="match status" value="1"/>
</dbReference>
<dbReference type="PANTHER" id="PTHR31964">
    <property type="entry name" value="ADENINE NUCLEOTIDE ALPHA HYDROLASES-LIKE SUPERFAMILY PROTEIN"/>
    <property type="match status" value="1"/>
</dbReference>
<dbReference type="InterPro" id="IPR006016">
    <property type="entry name" value="UspA"/>
</dbReference>
<reference evidence="2" key="1">
    <citation type="journal article" date="2019" name="Plant J.">
        <title>Chlorella vulgaris genome assembly and annotation reveals the molecular basis for metabolic acclimation to high light conditions.</title>
        <authorList>
            <person name="Cecchin M."/>
            <person name="Marcolungo L."/>
            <person name="Rossato M."/>
            <person name="Girolomoni L."/>
            <person name="Cosentino E."/>
            <person name="Cuine S."/>
            <person name="Li-Beisson Y."/>
            <person name="Delledonne M."/>
            <person name="Ballottari M."/>
        </authorList>
    </citation>
    <scope>NUCLEOTIDE SEQUENCE</scope>
    <source>
        <strain evidence="2">211/11P</strain>
    </source>
</reference>
<organism evidence="2 3">
    <name type="scientific">Chlorella vulgaris</name>
    <name type="common">Green alga</name>
    <dbReference type="NCBI Taxonomy" id="3077"/>
    <lineage>
        <taxon>Eukaryota</taxon>
        <taxon>Viridiplantae</taxon>
        <taxon>Chlorophyta</taxon>
        <taxon>core chlorophytes</taxon>
        <taxon>Trebouxiophyceae</taxon>
        <taxon>Chlorellales</taxon>
        <taxon>Chlorellaceae</taxon>
        <taxon>Chlorella clade</taxon>
        <taxon>Chlorella</taxon>
    </lineage>
</organism>
<evidence type="ECO:0000313" key="3">
    <source>
        <dbReference type="Proteomes" id="UP001055712"/>
    </source>
</evidence>
<sequence>MAWIALNGLAALVIRVDKGIVRTMRKIVLAVDPSPVSLDALRWATKQLCNKDDELHLISVLDSGGVATDLVGESAPDSNPDCKPDPMALLRTQDLLRSCKDEAEAAGLHNVKMTTLVSCVGGSADMGRHITEFAAGEHADMLVLGSRGMGAWRRLMGSLVGLGSVSDFVTKHATTNVVVHKRAAQQ</sequence>
<keyword evidence="3" id="KW-1185">Reference proteome</keyword>
<dbReference type="EMBL" id="SIDB01000002">
    <property type="protein sequence ID" value="KAI3435538.1"/>
    <property type="molecule type" value="Genomic_DNA"/>
</dbReference>
<dbReference type="PRINTS" id="PR01438">
    <property type="entry name" value="UNVRSLSTRESS"/>
</dbReference>
<dbReference type="SUPFAM" id="SSF52402">
    <property type="entry name" value="Adenine nucleotide alpha hydrolases-like"/>
    <property type="match status" value="1"/>
</dbReference>
<dbReference type="InterPro" id="IPR006015">
    <property type="entry name" value="Universal_stress_UspA"/>
</dbReference>
<feature type="domain" description="UspA" evidence="1">
    <location>
        <begin position="24"/>
        <end position="179"/>
    </location>
</feature>
<dbReference type="Proteomes" id="UP001055712">
    <property type="component" value="Unassembled WGS sequence"/>
</dbReference>
<accession>A0A9D4Z049</accession>
<dbReference type="AlphaFoldDB" id="A0A9D4Z049"/>
<dbReference type="OrthoDB" id="843225at2759"/>
<name>A0A9D4Z049_CHLVU</name>
<dbReference type="InterPro" id="IPR014729">
    <property type="entry name" value="Rossmann-like_a/b/a_fold"/>
</dbReference>
<protein>
    <recommendedName>
        <fullName evidence="1">UspA domain-containing protein</fullName>
    </recommendedName>
</protein>
<dbReference type="Gene3D" id="3.40.50.620">
    <property type="entry name" value="HUPs"/>
    <property type="match status" value="1"/>
</dbReference>